<name>A0AAV8FRJ9_9POAL</name>
<evidence type="ECO:0000313" key="6">
    <source>
        <dbReference type="Proteomes" id="UP001140206"/>
    </source>
</evidence>
<keyword evidence="6" id="KW-1185">Reference proteome</keyword>
<protein>
    <submittedName>
        <fullName evidence="5">Transmembrane protein</fullName>
    </submittedName>
</protein>
<keyword evidence="1" id="KW-0175">Coiled coil</keyword>
<evidence type="ECO:0000256" key="1">
    <source>
        <dbReference type="SAM" id="Coils"/>
    </source>
</evidence>
<evidence type="ECO:0000313" key="5">
    <source>
        <dbReference type="EMBL" id="KAJ4794205.1"/>
    </source>
</evidence>
<dbReference type="EMBL" id="JAMFTS010000002">
    <property type="protein sequence ID" value="KAJ4794205.1"/>
    <property type="molecule type" value="Genomic_DNA"/>
</dbReference>
<feature type="region of interest" description="Disordered" evidence="2">
    <location>
        <begin position="285"/>
        <end position="316"/>
    </location>
</feature>
<dbReference type="Pfam" id="PF23197">
    <property type="entry name" value="IG_AIR9"/>
    <property type="match status" value="1"/>
</dbReference>
<accession>A0AAV8FRJ9</accession>
<dbReference type="Pfam" id="PF23080">
    <property type="entry name" value="DUF7046"/>
    <property type="match status" value="1"/>
</dbReference>
<dbReference type="Proteomes" id="UP001140206">
    <property type="component" value="Chromosome 2"/>
</dbReference>
<feature type="compositionally biased region" description="Polar residues" evidence="2">
    <location>
        <begin position="12"/>
        <end position="52"/>
    </location>
</feature>
<dbReference type="GO" id="GO:0005886">
    <property type="term" value="C:plasma membrane"/>
    <property type="evidence" value="ECO:0007669"/>
    <property type="project" value="TreeGrafter"/>
</dbReference>
<organism evidence="5 6">
    <name type="scientific">Rhynchospora pubera</name>
    <dbReference type="NCBI Taxonomy" id="906938"/>
    <lineage>
        <taxon>Eukaryota</taxon>
        <taxon>Viridiplantae</taxon>
        <taxon>Streptophyta</taxon>
        <taxon>Embryophyta</taxon>
        <taxon>Tracheophyta</taxon>
        <taxon>Spermatophyta</taxon>
        <taxon>Magnoliopsida</taxon>
        <taxon>Liliopsida</taxon>
        <taxon>Poales</taxon>
        <taxon>Cyperaceae</taxon>
        <taxon>Cyperoideae</taxon>
        <taxon>Rhynchosporeae</taxon>
        <taxon>Rhynchospora</taxon>
    </lineage>
</organism>
<feature type="coiled-coil region" evidence="1">
    <location>
        <begin position="102"/>
        <end position="154"/>
    </location>
</feature>
<dbReference type="PANTHER" id="PTHR31149:SF7">
    <property type="entry name" value="EXPRESSED PROTEIN"/>
    <property type="match status" value="1"/>
</dbReference>
<evidence type="ECO:0000256" key="2">
    <source>
        <dbReference type="SAM" id="MobiDB-lite"/>
    </source>
</evidence>
<keyword evidence="5" id="KW-0812">Transmembrane</keyword>
<comment type="caution">
    <text evidence="5">The sequence shown here is derived from an EMBL/GenBank/DDBJ whole genome shotgun (WGS) entry which is preliminary data.</text>
</comment>
<reference evidence="5" key="1">
    <citation type="submission" date="2022-08" db="EMBL/GenBank/DDBJ databases">
        <authorList>
            <person name="Marques A."/>
        </authorList>
    </citation>
    <scope>NUCLEOTIDE SEQUENCE</scope>
    <source>
        <strain evidence="5">RhyPub2mFocal</strain>
        <tissue evidence="5">Leaves</tissue>
    </source>
</reference>
<sequence>MRDPFNSPLHYISSSDRQSSTHLTPPDQSLSPTDYTNGVANTIPSTRNQFNNPPLPNEFANDLDPEIKELYFRTRSLEEEVLILKKQVTDAGLRELQLLSEKHILERKLSELRIVLDEKQDDAIASTLKELNQKKSHIEENLKLANELKVVEEDVYIFTSSLLSILAENEVRPPIINASTISNGTKRVCQQMNSKLRSLNTSLGGTNADFTNVVTASRNQLSPYMDSRRNDFSQQPQYGLVNQQYELGYERPRFVDDYGMIDPKDLNTTANSDRLYSSYINDQPREMANASNPNFYDDNSGDGADRRSEYSGDGEEMLPGIEGFQINGIATPGNMLTACGFPTNGTTLCIFQWVRYHENGTRQSIEGATVPEYYVTADDVDTILAVDCTPMDDNGCQGELVRQFANNQGKITCDPEMQHELDSYISSGKASFNIFSLVDSADDWELTLLTLKRSTYQIKIQSTDSVIIEEKYSPELSIKVPYGYSTQFVLVSSSRISVPFTTEGVSQPNSMEYDVRYRDLIVLTMRTFQNKCNFGGEVLGPAYCCARIIDLRGFQHLPYSKSS</sequence>
<feature type="domain" description="DUF7046" evidence="3">
    <location>
        <begin position="441"/>
        <end position="531"/>
    </location>
</feature>
<feature type="domain" description="AIR9-like A9" evidence="4">
    <location>
        <begin position="326"/>
        <end position="401"/>
    </location>
</feature>
<gene>
    <name evidence="5" type="ORF">LUZ62_045451</name>
</gene>
<proteinExistence type="predicted"/>
<keyword evidence="5" id="KW-0472">Membrane</keyword>
<dbReference type="InterPro" id="IPR056284">
    <property type="entry name" value="AIR9-like_A9"/>
</dbReference>
<dbReference type="Gene3D" id="2.60.40.2700">
    <property type="match status" value="1"/>
</dbReference>
<dbReference type="AlphaFoldDB" id="A0AAV8FRJ9"/>
<feature type="region of interest" description="Disordered" evidence="2">
    <location>
        <begin position="1"/>
        <end position="60"/>
    </location>
</feature>
<evidence type="ECO:0000259" key="4">
    <source>
        <dbReference type="Pfam" id="PF23197"/>
    </source>
</evidence>
<dbReference type="PANTHER" id="PTHR31149">
    <property type="entry name" value="EXPRESSED PROTEIN"/>
    <property type="match status" value="1"/>
</dbReference>
<evidence type="ECO:0000259" key="3">
    <source>
        <dbReference type="Pfam" id="PF23080"/>
    </source>
</evidence>
<dbReference type="InterPro" id="IPR055474">
    <property type="entry name" value="DUF7046"/>
</dbReference>